<dbReference type="AlphaFoldDB" id="A0A4S4BIV0"/>
<evidence type="ECO:0000313" key="3">
    <source>
        <dbReference type="Proteomes" id="UP000310636"/>
    </source>
</evidence>
<dbReference type="OrthoDB" id="2684927at2"/>
<dbReference type="Proteomes" id="UP000310636">
    <property type="component" value="Unassembled WGS sequence"/>
</dbReference>
<reference evidence="2 3" key="1">
    <citation type="submission" date="2019-04" db="EMBL/GenBank/DDBJ databases">
        <title>Cohnella sp. nov. isolated from preserved vegetables.</title>
        <authorList>
            <person name="Lin S.-Y."/>
            <person name="Hung M.-H."/>
            <person name="Young C.-C."/>
        </authorList>
    </citation>
    <scope>NUCLEOTIDE SEQUENCE [LARGE SCALE GENOMIC DNA]</scope>
    <source>
        <strain evidence="2 3">CC-MHH1044</strain>
    </source>
</reference>
<proteinExistence type="predicted"/>
<comment type="caution">
    <text evidence="2">The sequence shown here is derived from an EMBL/GenBank/DDBJ whole genome shotgun (WGS) entry which is preliminary data.</text>
</comment>
<keyword evidence="3" id="KW-1185">Reference proteome</keyword>
<protein>
    <recommendedName>
        <fullName evidence="1">Tox-PL domain-containing protein</fullName>
    </recommendedName>
</protein>
<dbReference type="RefSeq" id="WP_136372980.1">
    <property type="nucleotide sequence ID" value="NZ_SSOB01000047.1"/>
</dbReference>
<sequence>MSLIQAELSRLMQIGQDVERMEQRAASVEKEVWTVGSRVEGAILARRGLSGRIGGSASGIGRIESRLGALSAYILSAVERYERADKDVMALLSASGIVSGKSGSVWGWLKDRADGARAGIRELGGDLQLVGDTLDGWLGQGNAFLDEALAYGNRQIDYLRTLDIMGGAPEVGTFFKSGVLKGALDTIGSFAKLGLQATRQAYKPIADGLEAVGYVYETAFADDPLGKLKEDLIAYVDSQVLEIRTFPERASATYEATLHAFSSMLEEYRQADTNRKAEMVGFGTEKLLELLIPLGAGAKAATAAGKAESAAVKAEGLIDGLPVAGKGVGSAYDHVYTSTKLLDDIFPELKGINPHYVDGAGPGVNTNCVSCANAATARLIGDDVFAVAQASKGYGGRNDLLYSAPFGTQKNLSVSDVSKQLLEAGDGANGIVIIHQGSVEHVINVVNRNGEIYYIDTQIGKIVELHPTLKLELGVR</sequence>
<name>A0A4S4BIV0_9BACL</name>
<evidence type="ECO:0000259" key="1">
    <source>
        <dbReference type="Pfam" id="PF15644"/>
    </source>
</evidence>
<dbReference type="Pfam" id="PF15644">
    <property type="entry name" value="Gln_amidase"/>
    <property type="match status" value="1"/>
</dbReference>
<gene>
    <name evidence="2" type="ORF">E6C55_27140</name>
</gene>
<organism evidence="2 3">
    <name type="scientific">Cohnella fermenti</name>
    <dbReference type="NCBI Taxonomy" id="2565925"/>
    <lineage>
        <taxon>Bacteria</taxon>
        <taxon>Bacillati</taxon>
        <taxon>Bacillota</taxon>
        <taxon>Bacilli</taxon>
        <taxon>Bacillales</taxon>
        <taxon>Paenibacillaceae</taxon>
        <taxon>Cohnella</taxon>
    </lineage>
</organism>
<dbReference type="InterPro" id="IPR028908">
    <property type="entry name" value="Tox-PL_dom"/>
</dbReference>
<evidence type="ECO:0000313" key="2">
    <source>
        <dbReference type="EMBL" id="THF73947.1"/>
    </source>
</evidence>
<feature type="domain" description="Tox-PL" evidence="1">
    <location>
        <begin position="366"/>
        <end position="461"/>
    </location>
</feature>
<dbReference type="EMBL" id="SSOB01000047">
    <property type="protein sequence ID" value="THF73947.1"/>
    <property type="molecule type" value="Genomic_DNA"/>
</dbReference>
<accession>A0A4S4BIV0</accession>